<dbReference type="InterPro" id="IPR001853">
    <property type="entry name" value="DSBA-like_thioredoxin_dom"/>
</dbReference>
<dbReference type="GeneID" id="93262303"/>
<evidence type="ECO:0000256" key="7">
    <source>
        <dbReference type="ARBA" id="ARBA00023284"/>
    </source>
</evidence>
<comment type="similarity">
    <text evidence="2">Belongs to the thioredoxin family. DsbA subfamily.</text>
</comment>
<dbReference type="Gene3D" id="3.40.30.10">
    <property type="entry name" value="Glutaredoxin"/>
    <property type="match status" value="1"/>
</dbReference>
<dbReference type="AlphaFoldDB" id="A0AAX2J485"/>
<evidence type="ECO:0000256" key="2">
    <source>
        <dbReference type="ARBA" id="ARBA00005791"/>
    </source>
</evidence>
<feature type="domain" description="Thioredoxin" evidence="11">
    <location>
        <begin position="12"/>
        <end position="169"/>
    </location>
</feature>
<keyword evidence="4 10" id="KW-0732">Signal</keyword>
<evidence type="ECO:0000256" key="1">
    <source>
        <dbReference type="ARBA" id="ARBA00004418"/>
    </source>
</evidence>
<evidence type="ECO:0000313" key="13">
    <source>
        <dbReference type="Proteomes" id="UP000248598"/>
    </source>
</evidence>
<dbReference type="PANTHER" id="PTHR35891:SF3">
    <property type="entry name" value="THIOL:DISULFIDE INTERCHANGE PROTEIN DSBL"/>
    <property type="match status" value="1"/>
</dbReference>
<dbReference type="InterPro" id="IPR013766">
    <property type="entry name" value="Thioredoxin_domain"/>
</dbReference>
<dbReference type="RefSeq" id="WP_003785579.1">
    <property type="nucleotide sequence ID" value="NZ_CP091518.1"/>
</dbReference>
<accession>A0AAX2J485</accession>
<keyword evidence="7" id="KW-0676">Redox-active center</keyword>
<evidence type="ECO:0000256" key="8">
    <source>
        <dbReference type="PIRSR" id="PIRSR001488-1"/>
    </source>
</evidence>
<reference evidence="12 13" key="1">
    <citation type="submission" date="2018-06" db="EMBL/GenBank/DDBJ databases">
        <authorList>
            <consortium name="Pathogen Informatics"/>
            <person name="Doyle S."/>
        </authorList>
    </citation>
    <scope>NUCLEOTIDE SEQUENCE [LARGE SCALE GENOMIC DNA]</scope>
    <source>
        <strain evidence="12 13">NCTC10529</strain>
    </source>
</reference>
<proteinExistence type="inferred from homology"/>
<evidence type="ECO:0000313" key="12">
    <source>
        <dbReference type="EMBL" id="SQH24808.1"/>
    </source>
</evidence>
<dbReference type="GO" id="GO:0042597">
    <property type="term" value="C:periplasmic space"/>
    <property type="evidence" value="ECO:0007669"/>
    <property type="project" value="UniProtKB-SubCell"/>
</dbReference>
<dbReference type="GO" id="GO:0015036">
    <property type="term" value="F:disulfide oxidoreductase activity"/>
    <property type="evidence" value="ECO:0007669"/>
    <property type="project" value="UniProtKB-ARBA"/>
</dbReference>
<evidence type="ECO:0000256" key="4">
    <source>
        <dbReference type="ARBA" id="ARBA00022729"/>
    </source>
</evidence>
<dbReference type="Proteomes" id="UP000248598">
    <property type="component" value="Chromosome 1"/>
</dbReference>
<dbReference type="PIRSF" id="PIRSF001488">
    <property type="entry name" value="Tdi_protein"/>
    <property type="match status" value="1"/>
</dbReference>
<dbReference type="PROSITE" id="PS00194">
    <property type="entry name" value="THIOREDOXIN_1"/>
    <property type="match status" value="1"/>
</dbReference>
<sequence>MLNKKSIAAALMALFVSVPALAATEGVDYKLAEVEVAPLQKDKIEVTEFFAYWCPHCYDLEPVIARHIKTFASDTVFRAEHIVWDKQRDFGFARLAAAVKQSGTKIQANPFIFEAVIKQKVNLGNSAVLSQWLKAQTAFDGSKVQAAFDSFSNATQATQMESWTDQYAISGTPTVIVGGKYQVIFNNGYETGMTTIDELIKKVREERGMKAPAPKAATTPTHSFGASLVNSVNR</sequence>
<feature type="compositionally biased region" description="Polar residues" evidence="9">
    <location>
        <begin position="222"/>
        <end position="234"/>
    </location>
</feature>
<dbReference type="SUPFAM" id="SSF52833">
    <property type="entry name" value="Thioredoxin-like"/>
    <property type="match status" value="1"/>
</dbReference>
<keyword evidence="6" id="KW-1015">Disulfide bond</keyword>
<organism evidence="12 13">
    <name type="scientific">Kingella kingae</name>
    <dbReference type="NCBI Taxonomy" id="504"/>
    <lineage>
        <taxon>Bacteria</taxon>
        <taxon>Pseudomonadati</taxon>
        <taxon>Pseudomonadota</taxon>
        <taxon>Betaproteobacteria</taxon>
        <taxon>Neisseriales</taxon>
        <taxon>Neisseriaceae</taxon>
        <taxon>Kingella</taxon>
    </lineage>
</organism>
<dbReference type="InterPro" id="IPR023205">
    <property type="entry name" value="DsbA/DsbL"/>
</dbReference>
<feature type="region of interest" description="Disordered" evidence="9">
    <location>
        <begin position="210"/>
        <end position="234"/>
    </location>
</feature>
<keyword evidence="5" id="KW-0574">Periplasm</keyword>
<evidence type="ECO:0000256" key="3">
    <source>
        <dbReference type="ARBA" id="ARBA00013831"/>
    </source>
</evidence>
<protein>
    <recommendedName>
        <fullName evidence="3">Thiol:disulfide interchange protein DsbA</fullName>
    </recommendedName>
</protein>
<gene>
    <name evidence="12" type="primary">dsbA</name>
    <name evidence="12" type="ORF">NCTC10529_01002</name>
</gene>
<evidence type="ECO:0000256" key="10">
    <source>
        <dbReference type="SAM" id="SignalP"/>
    </source>
</evidence>
<dbReference type="CDD" id="cd03019">
    <property type="entry name" value="DsbA_DsbA"/>
    <property type="match status" value="1"/>
</dbReference>
<dbReference type="PROSITE" id="PS51352">
    <property type="entry name" value="THIOREDOXIN_2"/>
    <property type="match status" value="1"/>
</dbReference>
<feature type="chain" id="PRO_5043903800" description="Thiol:disulfide interchange protein DsbA" evidence="10">
    <location>
        <begin position="23"/>
        <end position="234"/>
    </location>
</feature>
<dbReference type="InterPro" id="IPR017937">
    <property type="entry name" value="Thioredoxin_CS"/>
</dbReference>
<evidence type="ECO:0000259" key="11">
    <source>
        <dbReference type="PROSITE" id="PS51352"/>
    </source>
</evidence>
<feature type="signal peptide" evidence="10">
    <location>
        <begin position="1"/>
        <end position="22"/>
    </location>
</feature>
<dbReference type="Pfam" id="PF01323">
    <property type="entry name" value="DSBA"/>
    <property type="match status" value="1"/>
</dbReference>
<feature type="disulfide bond" description="Redox-active" evidence="8">
    <location>
        <begin position="54"/>
        <end position="57"/>
    </location>
</feature>
<dbReference type="InterPro" id="IPR036249">
    <property type="entry name" value="Thioredoxin-like_sf"/>
</dbReference>
<evidence type="ECO:0000256" key="5">
    <source>
        <dbReference type="ARBA" id="ARBA00022764"/>
    </source>
</evidence>
<evidence type="ECO:0000256" key="9">
    <source>
        <dbReference type="SAM" id="MobiDB-lite"/>
    </source>
</evidence>
<evidence type="ECO:0000256" key="6">
    <source>
        <dbReference type="ARBA" id="ARBA00023157"/>
    </source>
</evidence>
<dbReference type="InterPro" id="IPR050824">
    <property type="entry name" value="Thiol_disulfide_DsbA"/>
</dbReference>
<feature type="compositionally biased region" description="Low complexity" evidence="9">
    <location>
        <begin position="210"/>
        <end position="221"/>
    </location>
</feature>
<dbReference type="PANTHER" id="PTHR35891">
    <property type="entry name" value="THIOL:DISULFIDE INTERCHANGE PROTEIN DSBA"/>
    <property type="match status" value="1"/>
</dbReference>
<comment type="subcellular location">
    <subcellularLocation>
        <location evidence="1">Periplasm</location>
    </subcellularLocation>
</comment>
<dbReference type="EMBL" id="LS483426">
    <property type="protein sequence ID" value="SQH24808.1"/>
    <property type="molecule type" value="Genomic_DNA"/>
</dbReference>
<name>A0AAX2J485_KINKI</name>